<reference evidence="13 14" key="1">
    <citation type="submission" date="2023-10" db="EMBL/GenBank/DDBJ databases">
        <title>Description of Microbulbifer bruguierae sp. nov., isolated from the sediments of mangrove plant Bruguiera sexangula and comparative genomic analyses of the genus Microbulbifer.</title>
        <authorList>
            <person name="Long M."/>
        </authorList>
    </citation>
    <scope>NUCLEOTIDE SEQUENCE [LARGE SCALE GENOMIC DNA]</scope>
    <source>
        <strain evidence="13 14">SPO729</strain>
    </source>
</reference>
<evidence type="ECO:0000256" key="9">
    <source>
        <dbReference type="SAM" id="Coils"/>
    </source>
</evidence>
<accession>A0AAU0N2Q8</accession>
<evidence type="ECO:0000313" key="13">
    <source>
        <dbReference type="EMBL" id="WOX06404.1"/>
    </source>
</evidence>
<feature type="coiled-coil region" evidence="9">
    <location>
        <begin position="96"/>
        <end position="126"/>
    </location>
</feature>
<dbReference type="GO" id="GO:0005886">
    <property type="term" value="C:plasma membrane"/>
    <property type="evidence" value="ECO:0007669"/>
    <property type="project" value="UniProtKB-SubCell"/>
</dbReference>
<feature type="region of interest" description="Disordered" evidence="10">
    <location>
        <begin position="218"/>
        <end position="253"/>
    </location>
</feature>
<dbReference type="PANTHER" id="PTHR38035:SF1">
    <property type="entry name" value="ANCILLARY SECYEG TRANSLOCON SUBUNIT"/>
    <property type="match status" value="1"/>
</dbReference>
<comment type="subcellular location">
    <subcellularLocation>
        <location evidence="1">Cell membrane</location>
        <topology evidence="1">Single-pass type II membrane protein</topology>
    </subcellularLocation>
</comment>
<feature type="domain" description="Ancillary SecYEG translocon subunit/Cell division coordinator CpoB TPR" evidence="12">
    <location>
        <begin position="15"/>
        <end position="216"/>
    </location>
</feature>
<protein>
    <recommendedName>
        <fullName evidence="8">Ancillary SecYEG translocon subunit</fullName>
    </recommendedName>
</protein>
<evidence type="ECO:0000256" key="7">
    <source>
        <dbReference type="ARBA" id="ARBA00024197"/>
    </source>
</evidence>
<evidence type="ECO:0000256" key="4">
    <source>
        <dbReference type="ARBA" id="ARBA00022989"/>
    </source>
</evidence>
<dbReference type="GO" id="GO:0044877">
    <property type="term" value="F:protein-containing complex binding"/>
    <property type="evidence" value="ECO:0007669"/>
    <property type="project" value="InterPro"/>
</dbReference>
<evidence type="ECO:0000256" key="1">
    <source>
        <dbReference type="ARBA" id="ARBA00004401"/>
    </source>
</evidence>
<keyword evidence="3 11" id="KW-0812">Transmembrane</keyword>
<keyword evidence="9" id="KW-0175">Coiled coil</keyword>
<dbReference type="PIRSF" id="PIRSF006170">
    <property type="entry name" value="YfgM"/>
    <property type="match status" value="1"/>
</dbReference>
<dbReference type="PANTHER" id="PTHR38035">
    <property type="entry name" value="UPF0070 PROTEIN YFGM"/>
    <property type="match status" value="1"/>
</dbReference>
<organism evidence="13 14">
    <name type="scientific">Microbulbifer pacificus</name>
    <dbReference type="NCBI Taxonomy" id="407164"/>
    <lineage>
        <taxon>Bacteria</taxon>
        <taxon>Pseudomonadati</taxon>
        <taxon>Pseudomonadota</taxon>
        <taxon>Gammaproteobacteria</taxon>
        <taxon>Cellvibrionales</taxon>
        <taxon>Microbulbiferaceae</taxon>
        <taxon>Microbulbifer</taxon>
    </lineage>
</organism>
<dbReference type="EMBL" id="CP137555">
    <property type="protein sequence ID" value="WOX06404.1"/>
    <property type="molecule type" value="Genomic_DNA"/>
</dbReference>
<feature type="compositionally biased region" description="Polar residues" evidence="10">
    <location>
        <begin position="222"/>
        <end position="233"/>
    </location>
</feature>
<dbReference type="RefSeq" id="WP_318954860.1">
    <property type="nucleotide sequence ID" value="NZ_CP137555.1"/>
</dbReference>
<keyword evidence="6" id="KW-0143">Chaperone</keyword>
<dbReference type="Pfam" id="PF09976">
    <property type="entry name" value="TPR_21"/>
    <property type="match status" value="1"/>
</dbReference>
<feature type="compositionally biased region" description="Basic and acidic residues" evidence="10">
    <location>
        <begin position="239"/>
        <end position="253"/>
    </location>
</feature>
<comment type="similarity">
    <text evidence="7">Belongs to the YfgM family.</text>
</comment>
<dbReference type="SUPFAM" id="SSF48452">
    <property type="entry name" value="TPR-like"/>
    <property type="match status" value="1"/>
</dbReference>
<evidence type="ECO:0000256" key="11">
    <source>
        <dbReference type="SAM" id="Phobius"/>
    </source>
</evidence>
<keyword evidence="4 11" id="KW-1133">Transmembrane helix</keyword>
<name>A0AAU0N2Q8_9GAMM</name>
<keyword evidence="14" id="KW-1185">Reference proteome</keyword>
<dbReference type="AlphaFoldDB" id="A0AAU0N2Q8"/>
<dbReference type="KEGG" id="mpaf:R5R33_04545"/>
<evidence type="ECO:0000256" key="6">
    <source>
        <dbReference type="ARBA" id="ARBA00023186"/>
    </source>
</evidence>
<evidence type="ECO:0000256" key="5">
    <source>
        <dbReference type="ARBA" id="ARBA00023136"/>
    </source>
</evidence>
<gene>
    <name evidence="13" type="ORF">R5R33_04545</name>
</gene>
<evidence type="ECO:0000259" key="12">
    <source>
        <dbReference type="Pfam" id="PF09976"/>
    </source>
</evidence>
<dbReference type="InterPro" id="IPR011990">
    <property type="entry name" value="TPR-like_helical_dom_sf"/>
</dbReference>
<keyword evidence="2" id="KW-1003">Cell membrane</keyword>
<dbReference type="InterPro" id="IPR026039">
    <property type="entry name" value="YfgM"/>
</dbReference>
<keyword evidence="5 11" id="KW-0472">Membrane</keyword>
<dbReference type="Gene3D" id="1.25.40.10">
    <property type="entry name" value="Tetratricopeptide repeat domain"/>
    <property type="match status" value="1"/>
</dbReference>
<evidence type="ECO:0000256" key="8">
    <source>
        <dbReference type="ARBA" id="ARBA00024235"/>
    </source>
</evidence>
<evidence type="ECO:0000313" key="14">
    <source>
        <dbReference type="Proteomes" id="UP001302477"/>
    </source>
</evidence>
<evidence type="ECO:0000256" key="10">
    <source>
        <dbReference type="SAM" id="MobiDB-lite"/>
    </source>
</evidence>
<proteinExistence type="inferred from homology"/>
<sequence length="253" mass="27553">MADHLTEEEQIESIKRWWKENGTGIVTGVVLALAAYFGYQWWQGKQRAEAEAASDVYQGFVEAVSANNGQPDNKQLTTAQSLARELKDDFANRIYASQAALQLAALAVEKNDLEEASKQLQWALDNTGDDALKYLAKRRLAAVKAARGETNEALKLLEGDVPAAFTALFAETRGDILVQQGDNDAARAAYIQARAAMLPEQAASTRLLDLKIESLGGAAEVTNETQEEQPVSESDSDSETNKATEADMEKDAQ</sequence>
<feature type="transmembrane region" description="Helical" evidence="11">
    <location>
        <begin position="21"/>
        <end position="42"/>
    </location>
</feature>
<evidence type="ECO:0000256" key="3">
    <source>
        <dbReference type="ARBA" id="ARBA00022692"/>
    </source>
</evidence>
<dbReference type="InterPro" id="IPR018704">
    <property type="entry name" value="SecYEG/CpoB_TPR"/>
</dbReference>
<evidence type="ECO:0000256" key="2">
    <source>
        <dbReference type="ARBA" id="ARBA00022475"/>
    </source>
</evidence>
<dbReference type="Proteomes" id="UP001302477">
    <property type="component" value="Chromosome"/>
</dbReference>